<dbReference type="Proteomes" id="UP000230605">
    <property type="component" value="Chromosome 5"/>
</dbReference>
<reference evidence="5 7" key="2">
    <citation type="submission" date="2023-09" db="EMBL/GenBank/DDBJ databases">
        <title>Complete-Gapless Cercospora beticola genome.</title>
        <authorList>
            <person name="Wyatt N.A."/>
            <person name="Spanner R.E."/>
            <person name="Bolton M.D."/>
        </authorList>
    </citation>
    <scope>NUCLEOTIDE SEQUENCE [LARGE SCALE GENOMIC DNA]</scope>
    <source>
        <strain evidence="5">Cb09-40</strain>
    </source>
</reference>
<dbReference type="PRINTS" id="PR00412">
    <property type="entry name" value="EPOXHYDRLASE"/>
</dbReference>
<accession>A0A2G5HAI2</accession>
<reference evidence="4 6" key="1">
    <citation type="submission" date="2015-10" db="EMBL/GenBank/DDBJ databases">
        <title>The cercosporin biosynthetic gene cluster was horizontally transferred to several fungal lineages and shown to be expanded in Cercospora beticola based on microsynteny with recipient genomes.</title>
        <authorList>
            <person name="De Jonge R."/>
            <person name="Ebert M.K."/>
            <person name="Suttle J.C."/>
            <person name="Jurick Ii W.M."/>
            <person name="Secor G.A."/>
            <person name="Thomma B.P."/>
            <person name="Van De Peer Y."/>
            <person name="Bolton M.D."/>
        </authorList>
    </citation>
    <scope>NUCLEOTIDE SEQUENCE [LARGE SCALE GENOMIC DNA]</scope>
    <source>
        <strain evidence="4 6">09-40</strain>
    </source>
</reference>
<keyword evidence="7" id="KW-1185">Reference proteome</keyword>
<keyword evidence="1 4" id="KW-0378">Hydrolase</keyword>
<comment type="similarity">
    <text evidence="2">Belongs to the AB hydrolase superfamily. Epoxide hydrolase family.</text>
</comment>
<proteinExistence type="inferred from homology"/>
<dbReference type="AlphaFoldDB" id="A0A2G5HAI2"/>
<dbReference type="GO" id="GO:0016787">
    <property type="term" value="F:hydrolase activity"/>
    <property type="evidence" value="ECO:0007669"/>
    <property type="project" value="UniProtKB-KW"/>
</dbReference>
<evidence type="ECO:0000313" key="7">
    <source>
        <dbReference type="Proteomes" id="UP001302367"/>
    </source>
</evidence>
<evidence type="ECO:0000313" key="4">
    <source>
        <dbReference type="EMBL" id="PIA89555.1"/>
    </source>
</evidence>
<sequence>MTTAGAGVTPAFKIDDSRWVHERVRVGDNEPASPSLEDGIYLHTIACPPPEGEAAKGTVLLIHGFPQTSYQFRRVITPLADAGYHVIAPDYRGAGSSSKPWNGYTKEVMAKDLHNLVKHLGVKDKLHLVGHDIGGMIAHSYAAQFPDNVASIAQGENPLPGTKAYHSTKSSMQVWHFTFHSVPDLPEALIQGRERIYLKHFFDRLVQNPDAISSHDLDVYVTAYAQPGAMRAGLNVYRCFEKDGEDNVKRIEEHAKCQVRSLALWGGQSFANEEMATNMAKEFYNDVEFVAIPGAGHWIAEEKPKEFVETLLQWFEKI</sequence>
<dbReference type="EMBL" id="CP134188">
    <property type="protein sequence ID" value="WPB03521.1"/>
    <property type="molecule type" value="Genomic_DNA"/>
</dbReference>
<dbReference type="InterPro" id="IPR000639">
    <property type="entry name" value="Epox_hydrolase-like"/>
</dbReference>
<dbReference type="OrthoDB" id="408373at2759"/>
<dbReference type="PANTHER" id="PTHR43329">
    <property type="entry name" value="EPOXIDE HYDROLASE"/>
    <property type="match status" value="1"/>
</dbReference>
<feature type="domain" description="AB hydrolase-1" evidence="3">
    <location>
        <begin position="58"/>
        <end position="304"/>
    </location>
</feature>
<gene>
    <name evidence="4" type="ORF">CB0940_07561</name>
    <name evidence="5" type="ORF">RHO25_008161</name>
</gene>
<evidence type="ECO:0000313" key="6">
    <source>
        <dbReference type="Proteomes" id="UP000230605"/>
    </source>
</evidence>
<organism evidence="4 6">
    <name type="scientific">Cercospora beticola</name>
    <name type="common">Sugarbeet leaf spot fungus</name>
    <dbReference type="NCBI Taxonomy" id="122368"/>
    <lineage>
        <taxon>Eukaryota</taxon>
        <taxon>Fungi</taxon>
        <taxon>Dikarya</taxon>
        <taxon>Ascomycota</taxon>
        <taxon>Pezizomycotina</taxon>
        <taxon>Dothideomycetes</taxon>
        <taxon>Dothideomycetidae</taxon>
        <taxon>Mycosphaerellales</taxon>
        <taxon>Mycosphaerellaceae</taxon>
        <taxon>Cercospora</taxon>
    </lineage>
</organism>
<dbReference type="Proteomes" id="UP001302367">
    <property type="component" value="Chromosome 5"/>
</dbReference>
<evidence type="ECO:0000259" key="3">
    <source>
        <dbReference type="Pfam" id="PF00561"/>
    </source>
</evidence>
<evidence type="ECO:0000256" key="1">
    <source>
        <dbReference type="ARBA" id="ARBA00022801"/>
    </source>
</evidence>
<evidence type="ECO:0000256" key="2">
    <source>
        <dbReference type="ARBA" id="ARBA00038334"/>
    </source>
</evidence>
<dbReference type="SUPFAM" id="SSF53474">
    <property type="entry name" value="alpha/beta-Hydrolases"/>
    <property type="match status" value="1"/>
</dbReference>
<evidence type="ECO:0000313" key="5">
    <source>
        <dbReference type="EMBL" id="WPB03521.1"/>
    </source>
</evidence>
<name>A0A2G5HAI2_CERBT</name>
<protein>
    <submittedName>
        <fullName evidence="4">Soluble epoxide hydrolase</fullName>
    </submittedName>
</protein>
<dbReference type="Gene3D" id="3.40.50.1820">
    <property type="entry name" value="alpha/beta hydrolase"/>
    <property type="match status" value="1"/>
</dbReference>
<dbReference type="Pfam" id="PF00561">
    <property type="entry name" value="Abhydrolase_1"/>
    <property type="match status" value="1"/>
</dbReference>
<dbReference type="PRINTS" id="PR00111">
    <property type="entry name" value="ABHYDROLASE"/>
</dbReference>
<dbReference type="InterPro" id="IPR029058">
    <property type="entry name" value="AB_hydrolase_fold"/>
</dbReference>
<dbReference type="InterPro" id="IPR000073">
    <property type="entry name" value="AB_hydrolase_1"/>
</dbReference>
<dbReference type="EMBL" id="LKMD01000108">
    <property type="protein sequence ID" value="PIA89555.1"/>
    <property type="molecule type" value="Genomic_DNA"/>
</dbReference>